<gene>
    <name evidence="1" type="ORF">GCM10014713_44600</name>
</gene>
<keyword evidence="2" id="KW-1185">Reference proteome</keyword>
<organism evidence="1 2">
    <name type="scientific">Streptomyces purpureus</name>
    <dbReference type="NCBI Taxonomy" id="1951"/>
    <lineage>
        <taxon>Bacteria</taxon>
        <taxon>Bacillati</taxon>
        <taxon>Actinomycetota</taxon>
        <taxon>Actinomycetes</taxon>
        <taxon>Kitasatosporales</taxon>
        <taxon>Streptomycetaceae</taxon>
        <taxon>Streptomyces</taxon>
    </lineage>
</organism>
<accession>A0A918H991</accession>
<name>A0A918H991_9ACTN</name>
<reference evidence="1" key="1">
    <citation type="journal article" date="2014" name="Int. J. Syst. Evol. Microbiol.">
        <title>Complete genome sequence of Corynebacterium casei LMG S-19264T (=DSM 44701T), isolated from a smear-ripened cheese.</title>
        <authorList>
            <consortium name="US DOE Joint Genome Institute (JGI-PGF)"/>
            <person name="Walter F."/>
            <person name="Albersmeier A."/>
            <person name="Kalinowski J."/>
            <person name="Ruckert C."/>
        </authorList>
    </citation>
    <scope>NUCLEOTIDE SEQUENCE</scope>
    <source>
        <strain evidence="1">JCM 3172</strain>
    </source>
</reference>
<evidence type="ECO:0000313" key="1">
    <source>
        <dbReference type="EMBL" id="GGT45840.1"/>
    </source>
</evidence>
<dbReference type="EMBL" id="BMQQ01000018">
    <property type="protein sequence ID" value="GGT45840.1"/>
    <property type="molecule type" value="Genomic_DNA"/>
</dbReference>
<reference evidence="1" key="2">
    <citation type="submission" date="2020-09" db="EMBL/GenBank/DDBJ databases">
        <authorList>
            <person name="Sun Q."/>
            <person name="Ohkuma M."/>
        </authorList>
    </citation>
    <scope>NUCLEOTIDE SEQUENCE</scope>
    <source>
        <strain evidence="1">JCM 3172</strain>
    </source>
</reference>
<dbReference type="RefSeq" id="WP_189203309.1">
    <property type="nucleotide sequence ID" value="NZ_BMQQ01000018.1"/>
</dbReference>
<dbReference type="AlphaFoldDB" id="A0A918H991"/>
<dbReference type="Proteomes" id="UP000619486">
    <property type="component" value="Unassembled WGS sequence"/>
</dbReference>
<proteinExistence type="predicted"/>
<comment type="caution">
    <text evidence="1">The sequence shown here is derived from an EMBL/GenBank/DDBJ whole genome shotgun (WGS) entry which is preliminary data.</text>
</comment>
<sequence>MGPPVENLTALTLRLLTRTAHPRLADWELATAEVLTTAPVAGMADLISTNLTTERISLGIRRELLQGVPLGAVLRLRAKLGSSGDILAEPHPDPADFHVERT</sequence>
<protein>
    <submittedName>
        <fullName evidence="1">Uncharacterized protein</fullName>
    </submittedName>
</protein>
<evidence type="ECO:0000313" key="2">
    <source>
        <dbReference type="Proteomes" id="UP000619486"/>
    </source>
</evidence>